<feature type="transmembrane region" description="Helical" evidence="9">
    <location>
        <begin position="39"/>
        <end position="57"/>
    </location>
</feature>
<sequence>MASSTRPSAENGSELAPSHPSDKPPITGLRERIRQFPPSWHAVIMGTGVVSILFHAFPYGQQHGVLRGLSWAFTLLNGCLFVLFSGMTVARYILFPYVWRLMLLHPVQSLFLGCIPMGFATLINQGVNLLNDYQLGGNKAFVYALWAAWVLDAAVSVLVCFGMVHIKITRHKHSLENMTAAWLLPVVAPIVASTTGQLVAGILLPHSHTLALLTSTVSLVLVLIGLSLSLMIFATYYPRLVIHGLPATGLIISVFLPLGPCAQGGYSLLLAADVLPPLLPALDSPYISSNAGTAALRVLLLAGAFVLWVLGTMWLVLACLAVWDVARRNKISFALPFWGLIFPNGVYTLLTLQLGKAFGGASFFVDFGAAWAALTLVVWIAVAIPTVRFAHSGTIFYAPCLDRTPLNVPRAPEDTA</sequence>
<dbReference type="Gene3D" id="1.50.10.150">
    <property type="entry name" value="Voltage-dependent anion channel"/>
    <property type="match status" value="1"/>
</dbReference>
<evidence type="ECO:0000313" key="10">
    <source>
        <dbReference type="EMBL" id="KZV95118.1"/>
    </source>
</evidence>
<evidence type="ECO:0000256" key="5">
    <source>
        <dbReference type="ARBA" id="ARBA00022692"/>
    </source>
</evidence>
<evidence type="ECO:0008006" key="12">
    <source>
        <dbReference type="Google" id="ProtNLM"/>
    </source>
</evidence>
<accession>A0A165JNW6</accession>
<feature type="transmembrane region" description="Helical" evidence="9">
    <location>
        <begin position="335"/>
        <end position="355"/>
    </location>
</feature>
<dbReference type="InterPro" id="IPR051629">
    <property type="entry name" value="Sulfite_efflux_TDT"/>
</dbReference>
<dbReference type="InterPro" id="IPR038665">
    <property type="entry name" value="Voltage-dep_anion_channel_sf"/>
</dbReference>
<keyword evidence="11" id="KW-1185">Reference proteome</keyword>
<dbReference type="InParanoid" id="A0A165JNW6"/>
<dbReference type="GO" id="GO:0005886">
    <property type="term" value="C:plasma membrane"/>
    <property type="evidence" value="ECO:0007669"/>
    <property type="project" value="UniProtKB-SubCell"/>
</dbReference>
<feature type="transmembrane region" description="Helical" evidence="9">
    <location>
        <begin position="69"/>
        <end position="94"/>
    </location>
</feature>
<keyword evidence="4" id="KW-1003">Cell membrane</keyword>
<feature type="transmembrane region" description="Helical" evidence="9">
    <location>
        <begin position="210"/>
        <end position="233"/>
    </location>
</feature>
<feature type="transmembrane region" description="Helical" evidence="9">
    <location>
        <begin position="143"/>
        <end position="168"/>
    </location>
</feature>
<dbReference type="AlphaFoldDB" id="A0A165JNW6"/>
<feature type="transmembrane region" description="Helical" evidence="9">
    <location>
        <begin position="361"/>
        <end position="384"/>
    </location>
</feature>
<gene>
    <name evidence="10" type="ORF">EXIGLDRAFT_672437</name>
</gene>
<evidence type="ECO:0000256" key="3">
    <source>
        <dbReference type="ARBA" id="ARBA00022448"/>
    </source>
</evidence>
<dbReference type="EMBL" id="KV425962">
    <property type="protein sequence ID" value="KZV95118.1"/>
    <property type="molecule type" value="Genomic_DNA"/>
</dbReference>
<comment type="similarity">
    <text evidence="2">Belongs to the tellurite-resistance/dicarboxylate transporter (TDT) family.</text>
</comment>
<organism evidence="10 11">
    <name type="scientific">Exidia glandulosa HHB12029</name>
    <dbReference type="NCBI Taxonomy" id="1314781"/>
    <lineage>
        <taxon>Eukaryota</taxon>
        <taxon>Fungi</taxon>
        <taxon>Dikarya</taxon>
        <taxon>Basidiomycota</taxon>
        <taxon>Agaricomycotina</taxon>
        <taxon>Agaricomycetes</taxon>
        <taxon>Auriculariales</taxon>
        <taxon>Exidiaceae</taxon>
        <taxon>Exidia</taxon>
    </lineage>
</organism>
<keyword evidence="6 9" id="KW-1133">Transmembrane helix</keyword>
<name>A0A165JNW6_EXIGL</name>
<dbReference type="OrthoDB" id="1099at2759"/>
<feature type="region of interest" description="Disordered" evidence="8">
    <location>
        <begin position="1"/>
        <end position="28"/>
    </location>
</feature>
<dbReference type="PANTHER" id="PTHR31686:SF1">
    <property type="entry name" value="SULFITE EFFLUX PUMP SSU1"/>
    <property type="match status" value="1"/>
</dbReference>
<dbReference type="PANTHER" id="PTHR31686">
    <property type="match status" value="1"/>
</dbReference>
<evidence type="ECO:0000256" key="6">
    <source>
        <dbReference type="ARBA" id="ARBA00022989"/>
    </source>
</evidence>
<feature type="transmembrane region" description="Helical" evidence="9">
    <location>
        <begin position="298"/>
        <end position="323"/>
    </location>
</feature>
<reference evidence="10 11" key="1">
    <citation type="journal article" date="2016" name="Mol. Biol. Evol.">
        <title>Comparative Genomics of Early-Diverging Mushroom-Forming Fungi Provides Insights into the Origins of Lignocellulose Decay Capabilities.</title>
        <authorList>
            <person name="Nagy L.G."/>
            <person name="Riley R."/>
            <person name="Tritt A."/>
            <person name="Adam C."/>
            <person name="Daum C."/>
            <person name="Floudas D."/>
            <person name="Sun H."/>
            <person name="Yadav J.S."/>
            <person name="Pangilinan J."/>
            <person name="Larsson K.H."/>
            <person name="Matsuura K."/>
            <person name="Barry K."/>
            <person name="Labutti K."/>
            <person name="Kuo R."/>
            <person name="Ohm R.A."/>
            <person name="Bhattacharya S.S."/>
            <person name="Shirouzu T."/>
            <person name="Yoshinaga Y."/>
            <person name="Martin F.M."/>
            <person name="Grigoriev I.V."/>
            <person name="Hibbett D.S."/>
        </authorList>
    </citation>
    <scope>NUCLEOTIDE SEQUENCE [LARGE SCALE GENOMIC DNA]</scope>
    <source>
        <strain evidence="10 11">HHB12029</strain>
    </source>
</reference>
<keyword evidence="5 9" id="KW-0812">Transmembrane</keyword>
<dbReference type="GO" id="GO:0000319">
    <property type="term" value="F:sulfite transmembrane transporter activity"/>
    <property type="evidence" value="ECO:0007669"/>
    <property type="project" value="TreeGrafter"/>
</dbReference>
<feature type="transmembrane region" description="Helical" evidence="9">
    <location>
        <begin position="180"/>
        <end position="204"/>
    </location>
</feature>
<feature type="transmembrane region" description="Helical" evidence="9">
    <location>
        <begin position="240"/>
        <end position="259"/>
    </location>
</feature>
<evidence type="ECO:0000256" key="2">
    <source>
        <dbReference type="ARBA" id="ARBA00008566"/>
    </source>
</evidence>
<dbReference type="InterPro" id="IPR004695">
    <property type="entry name" value="SLAC1/Mae1/Ssu1/TehA"/>
</dbReference>
<evidence type="ECO:0000256" key="7">
    <source>
        <dbReference type="ARBA" id="ARBA00023136"/>
    </source>
</evidence>
<evidence type="ECO:0000313" key="11">
    <source>
        <dbReference type="Proteomes" id="UP000077266"/>
    </source>
</evidence>
<feature type="transmembrane region" description="Helical" evidence="9">
    <location>
        <begin position="101"/>
        <end position="123"/>
    </location>
</feature>
<comment type="subcellular location">
    <subcellularLocation>
        <location evidence="1">Cell membrane</location>
        <topology evidence="1">Multi-pass membrane protein</topology>
    </subcellularLocation>
</comment>
<protein>
    <recommendedName>
        <fullName evidence="12">C4-dicarboxylate transporter/malic acid transport protein</fullName>
    </recommendedName>
</protein>
<dbReference type="Proteomes" id="UP000077266">
    <property type="component" value="Unassembled WGS sequence"/>
</dbReference>
<evidence type="ECO:0000256" key="4">
    <source>
        <dbReference type="ARBA" id="ARBA00022475"/>
    </source>
</evidence>
<dbReference type="CDD" id="cd09318">
    <property type="entry name" value="TDT_SSU1"/>
    <property type="match status" value="1"/>
</dbReference>
<keyword evidence="3" id="KW-0813">Transport</keyword>
<keyword evidence="7 9" id="KW-0472">Membrane</keyword>
<proteinExistence type="inferred from homology"/>
<dbReference type="Pfam" id="PF03595">
    <property type="entry name" value="SLAC1"/>
    <property type="match status" value="1"/>
</dbReference>
<dbReference type="FunCoup" id="A0A165JNW6">
    <property type="interactions" value="76"/>
</dbReference>
<evidence type="ECO:0000256" key="1">
    <source>
        <dbReference type="ARBA" id="ARBA00004651"/>
    </source>
</evidence>
<feature type="compositionally biased region" description="Polar residues" evidence="8">
    <location>
        <begin position="1"/>
        <end position="11"/>
    </location>
</feature>
<evidence type="ECO:0000256" key="8">
    <source>
        <dbReference type="SAM" id="MobiDB-lite"/>
    </source>
</evidence>
<evidence type="ECO:0000256" key="9">
    <source>
        <dbReference type="SAM" id="Phobius"/>
    </source>
</evidence>